<proteinExistence type="predicted"/>
<gene>
    <name evidence="1" type="ORF">LLUT_LOCUS7362</name>
</gene>
<dbReference type="Proteomes" id="UP001497480">
    <property type="component" value="Unassembled WGS sequence"/>
</dbReference>
<organism evidence="1 2">
    <name type="scientific">Lupinus luteus</name>
    <name type="common">European yellow lupine</name>
    <dbReference type="NCBI Taxonomy" id="3873"/>
    <lineage>
        <taxon>Eukaryota</taxon>
        <taxon>Viridiplantae</taxon>
        <taxon>Streptophyta</taxon>
        <taxon>Embryophyta</taxon>
        <taxon>Tracheophyta</taxon>
        <taxon>Spermatophyta</taxon>
        <taxon>Magnoliopsida</taxon>
        <taxon>eudicotyledons</taxon>
        <taxon>Gunneridae</taxon>
        <taxon>Pentapetalae</taxon>
        <taxon>rosids</taxon>
        <taxon>fabids</taxon>
        <taxon>Fabales</taxon>
        <taxon>Fabaceae</taxon>
        <taxon>Papilionoideae</taxon>
        <taxon>50 kb inversion clade</taxon>
        <taxon>genistoids sensu lato</taxon>
        <taxon>core genistoids</taxon>
        <taxon>Genisteae</taxon>
        <taxon>Lupinus</taxon>
    </lineage>
</organism>
<protein>
    <recommendedName>
        <fullName evidence="3">Protein kinase domain-containing protein</fullName>
    </recommendedName>
</protein>
<dbReference type="Gene3D" id="3.30.200.20">
    <property type="entry name" value="Phosphorylase Kinase, domain 1"/>
    <property type="match status" value="1"/>
</dbReference>
<evidence type="ECO:0000313" key="2">
    <source>
        <dbReference type="Proteomes" id="UP001497480"/>
    </source>
</evidence>
<sequence>MQAQTARDQKETLLKVTRILSKVNKIPLLNTEDTTMASSSELSEILDSSVMHPNENSVEINFVEETMEHRNQVTRSSTSELTAIQPEVDSTQCNGIGTCCLLYNQAKVGNDQAMEHLMREKLYAKLVSYIQLPKIIRFNSRGVKKVVFKPPHEIFVAFKGCPHFDPRNILRVSVEVSERINYGTSYKATMEDGKIMLVNRLKDVMLGKKELEELVDYSQRIPQHLNVMPLLAYYYSEGDMLQIYDNMNGNNISRLLHDVYSFGILLFEMLTGKSPLEYDDLPGYLEHNYLLDKIDGLQFYRFFDAGIGHDMSGKGYSMMTLAKDCVARVPKSRPLMDVVVSRIEDIVTSNLCN</sequence>
<keyword evidence="2" id="KW-1185">Reference proteome</keyword>
<dbReference type="AlphaFoldDB" id="A0AAV1WAL0"/>
<accession>A0AAV1WAL0</accession>
<comment type="caution">
    <text evidence="1">The sequence shown here is derived from an EMBL/GenBank/DDBJ whole genome shotgun (WGS) entry which is preliminary data.</text>
</comment>
<dbReference type="EMBL" id="CAXHTB010000005">
    <property type="protein sequence ID" value="CAL0306302.1"/>
    <property type="molecule type" value="Genomic_DNA"/>
</dbReference>
<reference evidence="1 2" key="1">
    <citation type="submission" date="2024-03" db="EMBL/GenBank/DDBJ databases">
        <authorList>
            <person name="Martinez-Hernandez J."/>
        </authorList>
    </citation>
    <scope>NUCLEOTIDE SEQUENCE [LARGE SCALE GENOMIC DNA]</scope>
</reference>
<dbReference type="PANTHER" id="PTHR48007:SF4">
    <property type="entry name" value="LEUCINE-RICH REPEAT RECEPTOR-LIKE PROTEIN KINASE PXC1"/>
    <property type="match status" value="1"/>
</dbReference>
<evidence type="ECO:0008006" key="3">
    <source>
        <dbReference type="Google" id="ProtNLM"/>
    </source>
</evidence>
<dbReference type="SUPFAM" id="SSF56112">
    <property type="entry name" value="Protein kinase-like (PK-like)"/>
    <property type="match status" value="1"/>
</dbReference>
<name>A0AAV1WAL0_LUPLU</name>
<dbReference type="InterPro" id="IPR046959">
    <property type="entry name" value="PRK1-6/SRF4-like"/>
</dbReference>
<dbReference type="Gene3D" id="1.10.510.10">
    <property type="entry name" value="Transferase(Phosphotransferase) domain 1"/>
    <property type="match status" value="1"/>
</dbReference>
<dbReference type="InterPro" id="IPR011009">
    <property type="entry name" value="Kinase-like_dom_sf"/>
</dbReference>
<dbReference type="PANTHER" id="PTHR48007">
    <property type="entry name" value="LEUCINE-RICH REPEAT RECEPTOR-LIKE PROTEIN KINASE PXC1"/>
    <property type="match status" value="1"/>
</dbReference>
<evidence type="ECO:0000313" key="1">
    <source>
        <dbReference type="EMBL" id="CAL0306302.1"/>
    </source>
</evidence>